<organism evidence="2 3">
    <name type="scientific">Penicillium chermesinum</name>
    <dbReference type="NCBI Taxonomy" id="63820"/>
    <lineage>
        <taxon>Eukaryota</taxon>
        <taxon>Fungi</taxon>
        <taxon>Dikarya</taxon>
        <taxon>Ascomycota</taxon>
        <taxon>Pezizomycotina</taxon>
        <taxon>Eurotiomycetes</taxon>
        <taxon>Eurotiomycetidae</taxon>
        <taxon>Eurotiales</taxon>
        <taxon>Aspergillaceae</taxon>
        <taxon>Penicillium</taxon>
    </lineage>
</organism>
<evidence type="ECO:0008006" key="4">
    <source>
        <dbReference type="Google" id="ProtNLM"/>
    </source>
</evidence>
<proteinExistence type="predicted"/>
<feature type="region of interest" description="Disordered" evidence="1">
    <location>
        <begin position="83"/>
        <end position="111"/>
    </location>
</feature>
<dbReference type="OrthoDB" id="5369841at2759"/>
<comment type="caution">
    <text evidence="2">The sequence shown here is derived from an EMBL/GenBank/DDBJ whole genome shotgun (WGS) entry which is preliminary data.</text>
</comment>
<reference evidence="2" key="2">
    <citation type="journal article" date="2023" name="IMA Fungus">
        <title>Comparative genomic study of the Penicillium genus elucidates a diverse pangenome and 15 lateral gene transfer events.</title>
        <authorList>
            <person name="Petersen C."/>
            <person name="Sorensen T."/>
            <person name="Nielsen M.R."/>
            <person name="Sondergaard T.E."/>
            <person name="Sorensen J.L."/>
            <person name="Fitzpatrick D.A."/>
            <person name="Frisvad J.C."/>
            <person name="Nielsen K.L."/>
        </authorList>
    </citation>
    <scope>NUCLEOTIDE SEQUENCE</scope>
    <source>
        <strain evidence="2">IBT 19713</strain>
    </source>
</reference>
<dbReference type="RefSeq" id="XP_058331409.1">
    <property type="nucleotide sequence ID" value="XM_058472406.1"/>
</dbReference>
<feature type="compositionally biased region" description="Polar residues" evidence="1">
    <location>
        <begin position="158"/>
        <end position="173"/>
    </location>
</feature>
<evidence type="ECO:0000313" key="2">
    <source>
        <dbReference type="EMBL" id="KAJ5238490.1"/>
    </source>
</evidence>
<protein>
    <recommendedName>
        <fullName evidence="4">Ubiquitin carboxyl-terminal hydrolase 19</fullName>
    </recommendedName>
</protein>
<accession>A0A9W9P616</accession>
<sequence>MDTQFPFASRDELWNIIEQLKEVRIAQVQQSERIVRLERRKDEDARLKNVWGPLSPFQTSVVGSVAPDPVFYSPPDAFKGFDQGQPNGMASSGIGLDGDEEPRRGASRANSVRFDESAIHGYYGQASRSSTDLPLRTGSGMGGLPLSERSLSHRSDGRLSSSGQSLHSARTNSLRLDTTSRLMGSFSDSPITPPPGLFLLGPVPCIIRCWLTANYSNDTLLYAAVCSGSYGSIVGESMIRKLGLEDSIFEEENQQFIRLRVWLPEASVHLSSSQSGIPEQQLPTLTIRFMVRQSDASDESIQIIMGSDVLRSHNADILLSKDKILMVDDDRNRISIPLVRPERDSVFKSLSTVSNGSRHSLQSRPEVEKDIVGVIGPPKKPHQSASGPASEHVSTGDAFETKKNIFPDAPTTTITTTESPSTVNASDAHSTASQPEAASVWGSWRRSSKPDPNTNASKPAPSRTMKVLRPTKPSSRTASSTSTPVTPSADQNDTQNGSSGGVRRSSDDNSATSAANPVGGASAFGWLTSVSTAQKAMGSK</sequence>
<feature type="region of interest" description="Disordered" evidence="1">
    <location>
        <begin position="125"/>
        <end position="173"/>
    </location>
</feature>
<keyword evidence="3" id="KW-1185">Reference proteome</keyword>
<feature type="compositionally biased region" description="Low complexity" evidence="1">
    <location>
        <begin position="410"/>
        <end position="422"/>
    </location>
</feature>
<dbReference type="EMBL" id="JAPQKS010000003">
    <property type="protein sequence ID" value="KAJ5238490.1"/>
    <property type="molecule type" value="Genomic_DNA"/>
</dbReference>
<dbReference type="Proteomes" id="UP001150941">
    <property type="component" value="Unassembled WGS sequence"/>
</dbReference>
<feature type="compositionally biased region" description="Low complexity" evidence="1">
    <location>
        <begin position="470"/>
        <end position="488"/>
    </location>
</feature>
<feature type="compositionally biased region" description="Polar residues" evidence="1">
    <location>
        <begin position="423"/>
        <end position="436"/>
    </location>
</feature>
<dbReference type="AlphaFoldDB" id="A0A9W9P616"/>
<gene>
    <name evidence="2" type="ORF">N7468_003109</name>
</gene>
<feature type="region of interest" description="Disordered" evidence="1">
    <location>
        <begin position="373"/>
        <end position="524"/>
    </location>
</feature>
<reference evidence="2" key="1">
    <citation type="submission" date="2022-11" db="EMBL/GenBank/DDBJ databases">
        <authorList>
            <person name="Petersen C."/>
        </authorList>
    </citation>
    <scope>NUCLEOTIDE SEQUENCE</scope>
    <source>
        <strain evidence="2">IBT 19713</strain>
    </source>
</reference>
<name>A0A9W9P616_9EURO</name>
<evidence type="ECO:0000256" key="1">
    <source>
        <dbReference type="SAM" id="MobiDB-lite"/>
    </source>
</evidence>
<dbReference type="GeneID" id="83199709"/>
<evidence type="ECO:0000313" key="3">
    <source>
        <dbReference type="Proteomes" id="UP001150941"/>
    </source>
</evidence>